<dbReference type="RefSeq" id="WP_343352960.1">
    <property type="nucleotide sequence ID" value="NZ_CP145316.1"/>
</dbReference>
<evidence type="ECO:0000256" key="1">
    <source>
        <dbReference type="ARBA" id="ARBA00022801"/>
    </source>
</evidence>
<name>A0ABZ3F576_9HELI</name>
<protein>
    <submittedName>
        <fullName evidence="4">SMP-30/gluconolactonase/LRE family protein</fullName>
    </submittedName>
</protein>
<dbReference type="InterPro" id="IPR013658">
    <property type="entry name" value="SGL"/>
</dbReference>
<evidence type="ECO:0000313" key="5">
    <source>
        <dbReference type="Proteomes" id="UP001434737"/>
    </source>
</evidence>
<dbReference type="SUPFAM" id="SSF63829">
    <property type="entry name" value="Calcium-dependent phosphotriesterase"/>
    <property type="match status" value="1"/>
</dbReference>
<evidence type="ECO:0000259" key="3">
    <source>
        <dbReference type="Pfam" id="PF08450"/>
    </source>
</evidence>
<dbReference type="InterPro" id="IPR011042">
    <property type="entry name" value="6-blade_b-propeller_TolB-like"/>
</dbReference>
<organism evidence="4 5">
    <name type="scientific">Helicobacter mastomyrinus</name>
    <dbReference type="NCBI Taxonomy" id="287948"/>
    <lineage>
        <taxon>Bacteria</taxon>
        <taxon>Pseudomonadati</taxon>
        <taxon>Campylobacterota</taxon>
        <taxon>Epsilonproteobacteria</taxon>
        <taxon>Campylobacterales</taxon>
        <taxon>Helicobacteraceae</taxon>
        <taxon>Helicobacter</taxon>
    </lineage>
</organism>
<dbReference type="PANTHER" id="PTHR47572">
    <property type="entry name" value="LIPOPROTEIN-RELATED"/>
    <property type="match status" value="1"/>
</dbReference>
<dbReference type="PANTHER" id="PTHR47572:SF4">
    <property type="entry name" value="LACTONASE DRP35"/>
    <property type="match status" value="1"/>
</dbReference>
<feature type="domain" description="SMP-30/Gluconolactonase/LRE-like region" evidence="3">
    <location>
        <begin position="51"/>
        <end position="303"/>
    </location>
</feature>
<keyword evidence="1" id="KW-0378">Hydrolase</keyword>
<gene>
    <name evidence="4" type="ORF">V3I05_05915</name>
</gene>
<accession>A0ABZ3F576</accession>
<evidence type="ECO:0000313" key="4">
    <source>
        <dbReference type="EMBL" id="XAM17226.1"/>
    </source>
</evidence>
<reference evidence="4 5" key="1">
    <citation type="submission" date="2024-02" db="EMBL/GenBank/DDBJ databases">
        <title>Genome and pathogenicity analysis of Helicobacter mastomyrinus isolated from mice.</title>
        <authorList>
            <person name="Zhu L."/>
        </authorList>
    </citation>
    <scope>NUCLEOTIDE SEQUENCE [LARGE SCALE GENOMIC DNA]</scope>
    <source>
        <strain evidence="4 5">Hm-17</strain>
    </source>
</reference>
<keyword evidence="2" id="KW-0732">Signal</keyword>
<feature type="signal peptide" evidence="2">
    <location>
        <begin position="1"/>
        <end position="18"/>
    </location>
</feature>
<sequence length="348" mass="39246">MYQLRLALLMIFCGIMQAKEVSFKVYDETFNALIDTTKQPVVLYDKGIWLEGPQVLPNGNVIVSDVKANKVLEVRINQDDVTRSKIHTWLMPSHFQNGHTLDREGRIIAASHGKRAIERLNTQGKAEWEVLIDSYQNKKFNSPNDVIVDSDGDIWFSDPKFGLLNPLEGYRGEAEQEGEFIYRYSSHTKTIVRLRTPLLRTPNGLALSPDEKILYIADSELAYNVNDKGLKHQILAYNIDKDKTLRKGRVFVVIESGFPDGIKVDKQGNVWSSSQSGIQVFSPKGKVIGEIILPQVVGNFAFSLNDEALAALQKQGLRATKDKQMRLYVASLSKIYVFSLKVQSGVKR</sequence>
<proteinExistence type="predicted"/>
<dbReference type="Proteomes" id="UP001434737">
    <property type="component" value="Chromosome"/>
</dbReference>
<evidence type="ECO:0000256" key="2">
    <source>
        <dbReference type="SAM" id="SignalP"/>
    </source>
</evidence>
<dbReference type="InterPro" id="IPR051262">
    <property type="entry name" value="SMP-30/CGR1_Lactonase"/>
</dbReference>
<dbReference type="Pfam" id="PF08450">
    <property type="entry name" value="SGL"/>
    <property type="match status" value="1"/>
</dbReference>
<dbReference type="EMBL" id="CP145316">
    <property type="protein sequence ID" value="XAM17226.1"/>
    <property type="molecule type" value="Genomic_DNA"/>
</dbReference>
<keyword evidence="5" id="KW-1185">Reference proteome</keyword>
<dbReference type="Gene3D" id="2.120.10.30">
    <property type="entry name" value="TolB, C-terminal domain"/>
    <property type="match status" value="1"/>
</dbReference>
<feature type="chain" id="PRO_5046567775" evidence="2">
    <location>
        <begin position="19"/>
        <end position="348"/>
    </location>
</feature>